<dbReference type="InterPro" id="IPR011990">
    <property type="entry name" value="TPR-like_helical_dom_sf"/>
</dbReference>
<sequence>MVAPKRAKRAKTEHAAPASKPEEVETGWEELEKEPEETAVVTKVVLPKKKAPVLSKRERQQVKKDEEAAIRASELKRAQGESAPTSVAEFEALVLSSGDSSFVWVKYMAFLVSLGDVEKARALGHRALGVINYREDAEKFNIWIALLNLENAYGTEESTLRVLGDALRHTDDGKMYMAAIDVFERSGRSALLDRCVKAVTKKYGESPEVWQRVYRTRLAQQDAEGARTTLSRALQALPKQDHVAMISQAGLLEFRQGDPERGRSLFEGVLRNYPKRLDLWNVYIDQEIKMKILFKRWLDYEKQHGAEADVDHVKRRAREFVESVGQ</sequence>
<dbReference type="Gene3D" id="1.25.40.10">
    <property type="entry name" value="Tetratricopeptide repeat domain"/>
    <property type="match status" value="2"/>
</dbReference>
<evidence type="ECO:0000256" key="2">
    <source>
        <dbReference type="SAM" id="MobiDB-lite"/>
    </source>
</evidence>
<evidence type="ECO:0000256" key="1">
    <source>
        <dbReference type="ARBA" id="ARBA00022552"/>
    </source>
</evidence>
<dbReference type="GO" id="GO:0003723">
    <property type="term" value="F:RNA binding"/>
    <property type="evidence" value="ECO:0007669"/>
    <property type="project" value="TreeGrafter"/>
</dbReference>
<dbReference type="InterPro" id="IPR003107">
    <property type="entry name" value="HAT"/>
</dbReference>
<keyword evidence="1" id="KW-0698">rRNA processing</keyword>
<accession>A0AAD9MH45</accession>
<evidence type="ECO:0000313" key="3">
    <source>
        <dbReference type="EMBL" id="KAK2076247.1"/>
    </source>
</evidence>
<reference evidence="3" key="1">
    <citation type="submission" date="2021-01" db="EMBL/GenBank/DDBJ databases">
        <authorList>
            <person name="Eckstrom K.M.E."/>
        </authorList>
    </citation>
    <scope>NUCLEOTIDE SEQUENCE</scope>
    <source>
        <strain evidence="3">UVCC 0001</strain>
    </source>
</reference>
<evidence type="ECO:0000313" key="4">
    <source>
        <dbReference type="Proteomes" id="UP001255856"/>
    </source>
</evidence>
<feature type="compositionally biased region" description="Basic residues" evidence="2">
    <location>
        <begin position="1"/>
        <end position="11"/>
    </location>
</feature>
<dbReference type="GO" id="GO:0032040">
    <property type="term" value="C:small-subunit processome"/>
    <property type="evidence" value="ECO:0007669"/>
    <property type="project" value="TreeGrafter"/>
</dbReference>
<gene>
    <name evidence="3" type="ORF">QBZ16_001179</name>
</gene>
<comment type="caution">
    <text evidence="3">The sequence shown here is derived from an EMBL/GenBank/DDBJ whole genome shotgun (WGS) entry which is preliminary data.</text>
</comment>
<feature type="region of interest" description="Disordered" evidence="2">
    <location>
        <begin position="1"/>
        <end position="33"/>
    </location>
</feature>
<keyword evidence="4" id="KW-1185">Reference proteome</keyword>
<dbReference type="InterPro" id="IPR045209">
    <property type="entry name" value="Rrp5"/>
</dbReference>
<evidence type="ECO:0008006" key="5">
    <source>
        <dbReference type="Google" id="ProtNLM"/>
    </source>
</evidence>
<protein>
    <recommendedName>
        <fullName evidence="5">RRP5-like protein</fullName>
    </recommendedName>
</protein>
<feature type="compositionally biased region" description="Acidic residues" evidence="2">
    <location>
        <begin position="24"/>
        <end position="33"/>
    </location>
</feature>
<dbReference type="PANTHER" id="PTHR23270">
    <property type="entry name" value="PROGRAMMED CELL DEATH PROTEIN 11 PRE-RRNA PROCESSING PROTEIN RRP5"/>
    <property type="match status" value="1"/>
</dbReference>
<name>A0AAD9MH45_PROWI</name>
<dbReference type="SUPFAM" id="SSF48452">
    <property type="entry name" value="TPR-like"/>
    <property type="match status" value="2"/>
</dbReference>
<dbReference type="Proteomes" id="UP001255856">
    <property type="component" value="Unassembled WGS sequence"/>
</dbReference>
<dbReference type="EMBL" id="JASFZW010000011">
    <property type="protein sequence ID" value="KAK2076247.1"/>
    <property type="molecule type" value="Genomic_DNA"/>
</dbReference>
<dbReference type="SMART" id="SM00386">
    <property type="entry name" value="HAT"/>
    <property type="match status" value="4"/>
</dbReference>
<dbReference type="PANTHER" id="PTHR23270:SF10">
    <property type="entry name" value="PROTEIN RRP5 HOMOLOG"/>
    <property type="match status" value="1"/>
</dbReference>
<dbReference type="GO" id="GO:0006364">
    <property type="term" value="P:rRNA processing"/>
    <property type="evidence" value="ECO:0007669"/>
    <property type="project" value="UniProtKB-KW"/>
</dbReference>
<organism evidence="3 4">
    <name type="scientific">Prototheca wickerhamii</name>
    <dbReference type="NCBI Taxonomy" id="3111"/>
    <lineage>
        <taxon>Eukaryota</taxon>
        <taxon>Viridiplantae</taxon>
        <taxon>Chlorophyta</taxon>
        <taxon>core chlorophytes</taxon>
        <taxon>Trebouxiophyceae</taxon>
        <taxon>Chlorellales</taxon>
        <taxon>Chlorellaceae</taxon>
        <taxon>Prototheca</taxon>
    </lineage>
</organism>
<proteinExistence type="predicted"/>
<dbReference type="AlphaFoldDB" id="A0AAD9MH45"/>